<dbReference type="Proteomes" id="UP000055590">
    <property type="component" value="Chromosome"/>
</dbReference>
<dbReference type="Gene3D" id="3.40.50.300">
    <property type="entry name" value="P-loop containing nucleotide triphosphate hydrolases"/>
    <property type="match status" value="1"/>
</dbReference>
<dbReference type="InterPro" id="IPR027417">
    <property type="entry name" value="P-loop_NTPase"/>
</dbReference>
<protein>
    <submittedName>
        <fullName evidence="3">Mobile element protein</fullName>
    </submittedName>
</protein>
<feature type="domain" description="IstB-like ATP-binding" evidence="2">
    <location>
        <begin position="1"/>
        <end position="51"/>
    </location>
</feature>
<dbReference type="Pfam" id="PF01695">
    <property type="entry name" value="IstB_IS21"/>
    <property type="match status" value="1"/>
</dbReference>
<name>A0A0K1PB86_9BACT</name>
<dbReference type="PATRIC" id="fig|1391653.3.peg.1172"/>
<dbReference type="InterPro" id="IPR002611">
    <property type="entry name" value="IstB_ATP-bd"/>
</dbReference>
<reference evidence="3 4" key="1">
    <citation type="submission" date="2015-08" db="EMBL/GenBank/DDBJ databases">
        <authorList>
            <person name="Babu N.S."/>
            <person name="Beckwith C.J."/>
            <person name="Beseler K.G."/>
            <person name="Brison A."/>
            <person name="Carone J.V."/>
            <person name="Caskin T.P."/>
            <person name="Diamond M."/>
            <person name="Durham M.E."/>
            <person name="Foxe J.M."/>
            <person name="Go M."/>
            <person name="Henderson B.A."/>
            <person name="Jones I.B."/>
            <person name="McGettigan J.A."/>
            <person name="Micheletti S.J."/>
            <person name="Nasrallah M.E."/>
            <person name="Ortiz D."/>
            <person name="Piller C.R."/>
            <person name="Privatt S.R."/>
            <person name="Schneider S.L."/>
            <person name="Sharp S."/>
            <person name="Smith T.C."/>
            <person name="Stanton J.D."/>
            <person name="Ullery H.E."/>
            <person name="Wilson R.J."/>
            <person name="Serrano M.G."/>
            <person name="Buck G."/>
            <person name="Lee V."/>
            <person name="Wang Y."/>
            <person name="Carvalho R."/>
            <person name="Voegtly L."/>
            <person name="Shi R."/>
            <person name="Duckworth R."/>
            <person name="Johnson A."/>
            <person name="Loviza R."/>
            <person name="Walstead R."/>
            <person name="Shah Z."/>
            <person name="Kiflezghi M."/>
            <person name="Wade K."/>
            <person name="Ball S.L."/>
            <person name="Bradley K.W."/>
            <person name="Asai D.J."/>
            <person name="Bowman C.A."/>
            <person name="Russell D.A."/>
            <person name="Pope W.H."/>
            <person name="Jacobs-Sera D."/>
            <person name="Hendrix R.W."/>
            <person name="Hatfull G.F."/>
        </authorList>
    </citation>
    <scope>NUCLEOTIDE SEQUENCE [LARGE SCALE GENOMIC DNA]</scope>
    <source>
        <strain evidence="3 4">DSM 27710</strain>
    </source>
</reference>
<sequence>MLITTNQLVTHWGTVFGDDVLAAAILDRLLHHSHTLMIQGESYRPKQKRKARLVGGSTRKES</sequence>
<dbReference type="EMBL" id="CP012332">
    <property type="protein sequence ID" value="AKU90752.1"/>
    <property type="molecule type" value="Genomic_DNA"/>
</dbReference>
<dbReference type="STRING" id="1391653.AKJ08_1139"/>
<evidence type="ECO:0000313" key="3">
    <source>
        <dbReference type="EMBL" id="AKU90752.1"/>
    </source>
</evidence>
<keyword evidence="4" id="KW-1185">Reference proteome</keyword>
<dbReference type="RefSeq" id="WP_240475448.1">
    <property type="nucleotide sequence ID" value="NZ_CP012332.1"/>
</dbReference>
<dbReference type="GO" id="GO:0005524">
    <property type="term" value="F:ATP binding"/>
    <property type="evidence" value="ECO:0007669"/>
    <property type="project" value="InterPro"/>
</dbReference>
<evidence type="ECO:0000256" key="1">
    <source>
        <dbReference type="SAM" id="MobiDB-lite"/>
    </source>
</evidence>
<accession>A0A0K1PB86</accession>
<proteinExistence type="predicted"/>
<evidence type="ECO:0000313" key="4">
    <source>
        <dbReference type="Proteomes" id="UP000055590"/>
    </source>
</evidence>
<feature type="region of interest" description="Disordered" evidence="1">
    <location>
        <begin position="41"/>
        <end position="62"/>
    </location>
</feature>
<dbReference type="AlphaFoldDB" id="A0A0K1PB86"/>
<organism evidence="3 4">
    <name type="scientific">Vulgatibacter incomptus</name>
    <dbReference type="NCBI Taxonomy" id="1391653"/>
    <lineage>
        <taxon>Bacteria</taxon>
        <taxon>Pseudomonadati</taxon>
        <taxon>Myxococcota</taxon>
        <taxon>Myxococcia</taxon>
        <taxon>Myxococcales</taxon>
        <taxon>Cystobacterineae</taxon>
        <taxon>Vulgatibacteraceae</taxon>
        <taxon>Vulgatibacter</taxon>
    </lineage>
</organism>
<evidence type="ECO:0000259" key="2">
    <source>
        <dbReference type="Pfam" id="PF01695"/>
    </source>
</evidence>
<gene>
    <name evidence="3" type="ORF">AKJ08_1139</name>
</gene>
<dbReference type="KEGG" id="vin:AKJ08_1139"/>